<sequence length="148" mass="16039">MSKLTVAIGSDHAGYVYKQAIIAHLEGQGYSVKDYGTDSAESCDYPDFIRPVAEAVAAGKYDRGIVLGGSGNGEAIVANRVKGIRCGLCWNKQVAIWNRSHNDGNVLSIGERTVSETEALEIVDTWLTTDFEGGRHQPRIDKIDNPSL</sequence>
<dbReference type="GO" id="GO:0004751">
    <property type="term" value="F:ribose-5-phosphate isomerase activity"/>
    <property type="evidence" value="ECO:0007669"/>
    <property type="project" value="UniProtKB-EC"/>
</dbReference>
<keyword evidence="2 4" id="KW-0413">Isomerase</keyword>
<feature type="binding site" evidence="3">
    <location>
        <position position="135"/>
    </location>
    <ligand>
        <name>D-ribulose 5-phosphate</name>
        <dbReference type="ChEBI" id="CHEBI:58121"/>
    </ligand>
</feature>
<dbReference type="Pfam" id="PF02502">
    <property type="entry name" value="LacAB_rpiB"/>
    <property type="match status" value="1"/>
</dbReference>
<dbReference type="RefSeq" id="WP_185658938.1">
    <property type="nucleotide sequence ID" value="NZ_CAWPOO010000005.1"/>
</dbReference>
<dbReference type="InterPro" id="IPR036569">
    <property type="entry name" value="RpiB_LacA_LacB_sf"/>
</dbReference>
<reference evidence="4 5" key="1">
    <citation type="submission" date="2020-07" db="EMBL/GenBank/DDBJ databases">
        <authorList>
            <person name="Feng X."/>
        </authorList>
    </citation>
    <scope>NUCLEOTIDE SEQUENCE [LARGE SCALE GENOMIC DNA]</scope>
    <source>
        <strain evidence="4 5">JCM23202</strain>
    </source>
</reference>
<dbReference type="GO" id="GO:0009052">
    <property type="term" value="P:pentose-phosphate shunt, non-oxidative branch"/>
    <property type="evidence" value="ECO:0007669"/>
    <property type="project" value="TreeGrafter"/>
</dbReference>
<keyword evidence="5" id="KW-1185">Reference proteome</keyword>
<dbReference type="SUPFAM" id="SSF89623">
    <property type="entry name" value="Ribose/Galactose isomerase RpiB/AlsB"/>
    <property type="match status" value="1"/>
</dbReference>
<dbReference type="NCBIfam" id="TIGR00689">
    <property type="entry name" value="rpiB_lacA_lacB"/>
    <property type="match status" value="1"/>
</dbReference>
<dbReference type="GO" id="GO:0019316">
    <property type="term" value="P:D-allose catabolic process"/>
    <property type="evidence" value="ECO:0007669"/>
    <property type="project" value="TreeGrafter"/>
</dbReference>
<evidence type="ECO:0000256" key="3">
    <source>
        <dbReference type="PIRSR" id="PIRSR005384-2"/>
    </source>
</evidence>
<feature type="binding site" evidence="3">
    <location>
        <begin position="69"/>
        <end position="73"/>
    </location>
    <ligand>
        <name>D-ribulose 5-phosphate</name>
        <dbReference type="ChEBI" id="CHEBI:58121"/>
    </ligand>
</feature>
<accession>A0A7X1B3W1</accession>
<dbReference type="EMBL" id="JACHVC010000005">
    <property type="protein sequence ID" value="MBC2605057.1"/>
    <property type="molecule type" value="Genomic_DNA"/>
</dbReference>
<dbReference type="InterPro" id="IPR003500">
    <property type="entry name" value="RpiB_LacA_LacB"/>
</dbReference>
<feature type="binding site" evidence="3">
    <location>
        <begin position="11"/>
        <end position="12"/>
    </location>
    <ligand>
        <name>D-ribulose 5-phosphate</name>
        <dbReference type="ChEBI" id="CHEBI:58121"/>
    </ligand>
</feature>
<evidence type="ECO:0000313" key="4">
    <source>
        <dbReference type="EMBL" id="MBC2605057.1"/>
    </source>
</evidence>
<proteinExistence type="inferred from homology"/>
<feature type="binding site" evidence="3">
    <location>
        <position position="102"/>
    </location>
    <ligand>
        <name>D-ribulose 5-phosphate</name>
        <dbReference type="ChEBI" id="CHEBI:58121"/>
    </ligand>
</feature>
<feature type="binding site" evidence="3">
    <location>
        <position position="139"/>
    </location>
    <ligand>
        <name>D-ribulose 5-phosphate</name>
        <dbReference type="ChEBI" id="CHEBI:58121"/>
    </ligand>
</feature>
<dbReference type="InterPro" id="IPR004785">
    <property type="entry name" value="RpiB"/>
</dbReference>
<dbReference type="PIRSF" id="PIRSF005384">
    <property type="entry name" value="RpiB_LacA_B"/>
    <property type="match status" value="1"/>
</dbReference>
<feature type="binding site" evidence="3">
    <location>
        <position position="112"/>
    </location>
    <ligand>
        <name>D-ribulose 5-phosphate</name>
        <dbReference type="ChEBI" id="CHEBI:58121"/>
    </ligand>
</feature>
<evidence type="ECO:0000313" key="5">
    <source>
        <dbReference type="Proteomes" id="UP000526501"/>
    </source>
</evidence>
<name>A0A7X1B3W1_9BACT</name>
<dbReference type="NCBIfam" id="TIGR01120">
    <property type="entry name" value="rpiB"/>
    <property type="match status" value="1"/>
</dbReference>
<gene>
    <name evidence="4" type="primary">rpiB</name>
    <name evidence="4" type="ORF">H5P27_03280</name>
</gene>
<dbReference type="PANTHER" id="PTHR30345:SF0">
    <property type="entry name" value="DNA DAMAGE-REPAIR_TOLERATION PROTEIN DRT102"/>
    <property type="match status" value="1"/>
</dbReference>
<comment type="similarity">
    <text evidence="1">Belongs to the LacAB/RpiB family.</text>
</comment>
<dbReference type="EC" id="5.3.1.6" evidence="4"/>
<dbReference type="AlphaFoldDB" id="A0A7X1B3W1"/>
<protein>
    <submittedName>
        <fullName evidence="4">Ribose 5-phosphate isomerase B</fullName>
        <ecNumber evidence="4">5.3.1.6</ecNumber>
    </submittedName>
</protein>
<evidence type="ECO:0000256" key="2">
    <source>
        <dbReference type="ARBA" id="ARBA00023235"/>
    </source>
</evidence>
<comment type="caution">
    <text evidence="4">The sequence shown here is derived from an EMBL/GenBank/DDBJ whole genome shotgun (WGS) entry which is preliminary data.</text>
</comment>
<organism evidence="4 5">
    <name type="scientific">Pelagicoccus albus</name>
    <dbReference type="NCBI Taxonomy" id="415222"/>
    <lineage>
        <taxon>Bacteria</taxon>
        <taxon>Pseudomonadati</taxon>
        <taxon>Verrucomicrobiota</taxon>
        <taxon>Opitutia</taxon>
        <taxon>Puniceicoccales</taxon>
        <taxon>Pelagicoccaceae</taxon>
        <taxon>Pelagicoccus</taxon>
    </lineage>
</organism>
<dbReference type="Proteomes" id="UP000526501">
    <property type="component" value="Unassembled WGS sequence"/>
</dbReference>
<dbReference type="NCBIfam" id="NF004051">
    <property type="entry name" value="PRK05571.1"/>
    <property type="match status" value="1"/>
</dbReference>
<evidence type="ECO:0000256" key="1">
    <source>
        <dbReference type="ARBA" id="ARBA00008754"/>
    </source>
</evidence>
<dbReference type="PANTHER" id="PTHR30345">
    <property type="entry name" value="RIBOSE-5-PHOSPHATE ISOMERASE B"/>
    <property type="match status" value="1"/>
</dbReference>
<dbReference type="Gene3D" id="3.40.1400.10">
    <property type="entry name" value="Sugar-phosphate isomerase, RpiB/LacA/LacB"/>
    <property type="match status" value="1"/>
</dbReference>